<evidence type="ECO:0000256" key="1">
    <source>
        <dbReference type="SAM" id="Phobius"/>
    </source>
</evidence>
<dbReference type="EMBL" id="EAAA01000109">
    <property type="status" value="NOT_ANNOTATED_CDS"/>
    <property type="molecule type" value="Genomic_DNA"/>
</dbReference>
<keyword evidence="1" id="KW-0812">Transmembrane</keyword>
<reference evidence="2" key="3">
    <citation type="submission" date="2025-08" db="UniProtKB">
        <authorList>
            <consortium name="Ensembl"/>
        </authorList>
    </citation>
    <scope>IDENTIFICATION</scope>
</reference>
<evidence type="ECO:0000313" key="2">
    <source>
        <dbReference type="Ensembl" id="ENSCINP00000034458.1"/>
    </source>
</evidence>
<protein>
    <submittedName>
        <fullName evidence="2">Uncharacterized protein</fullName>
    </submittedName>
</protein>
<keyword evidence="3" id="KW-1185">Reference proteome</keyword>
<accession>H2XXS4</accession>
<name>H2XXS4_CIOIN</name>
<evidence type="ECO:0000313" key="3">
    <source>
        <dbReference type="Proteomes" id="UP000008144"/>
    </source>
</evidence>
<reference evidence="2" key="2">
    <citation type="journal article" date="2008" name="Genome Biol.">
        <title>Improved genome assembly and evidence-based global gene model set for the chordate Ciona intestinalis: new insight into intron and operon populations.</title>
        <authorList>
            <person name="Satou Y."/>
            <person name="Mineta K."/>
            <person name="Ogasawara M."/>
            <person name="Sasakura Y."/>
            <person name="Shoguchi E."/>
            <person name="Ueno K."/>
            <person name="Yamada L."/>
            <person name="Matsumoto J."/>
            <person name="Wasserscheid J."/>
            <person name="Dewar K."/>
            <person name="Wiley G.B."/>
            <person name="Macmil S.L."/>
            <person name="Roe B.A."/>
            <person name="Zeller R.W."/>
            <person name="Hastings K.E."/>
            <person name="Lemaire P."/>
            <person name="Lindquist E."/>
            <person name="Endo T."/>
            <person name="Hotta K."/>
            <person name="Inaba K."/>
        </authorList>
    </citation>
    <scope>NUCLEOTIDE SEQUENCE [LARGE SCALE GENOMIC DNA]</scope>
    <source>
        <strain evidence="2">wild type</strain>
    </source>
</reference>
<dbReference type="AlphaFoldDB" id="H2XXS4"/>
<proteinExistence type="predicted"/>
<dbReference type="EMBL" id="EAAA01000110">
    <property type="status" value="NOT_ANNOTATED_CDS"/>
    <property type="molecule type" value="Genomic_DNA"/>
</dbReference>
<keyword evidence="1" id="KW-1133">Transmembrane helix</keyword>
<dbReference type="Ensembl" id="ENSCINT00000031488.1">
    <property type="protein sequence ID" value="ENSCINP00000034458.1"/>
    <property type="gene ID" value="ENSCING00000025011.1"/>
</dbReference>
<organism evidence="2 3">
    <name type="scientific">Ciona intestinalis</name>
    <name type="common">Transparent sea squirt</name>
    <name type="synonym">Ascidia intestinalis</name>
    <dbReference type="NCBI Taxonomy" id="7719"/>
    <lineage>
        <taxon>Eukaryota</taxon>
        <taxon>Metazoa</taxon>
        <taxon>Chordata</taxon>
        <taxon>Tunicata</taxon>
        <taxon>Ascidiacea</taxon>
        <taxon>Phlebobranchia</taxon>
        <taxon>Cionidae</taxon>
        <taxon>Ciona</taxon>
    </lineage>
</organism>
<feature type="transmembrane region" description="Helical" evidence="1">
    <location>
        <begin position="37"/>
        <end position="58"/>
    </location>
</feature>
<dbReference type="HOGENOM" id="CLU_2903462_0_0_1"/>
<reference evidence="2" key="4">
    <citation type="submission" date="2025-09" db="UniProtKB">
        <authorList>
            <consortium name="Ensembl"/>
        </authorList>
    </citation>
    <scope>IDENTIFICATION</scope>
</reference>
<keyword evidence="1" id="KW-0472">Membrane</keyword>
<reference evidence="3" key="1">
    <citation type="journal article" date="2002" name="Science">
        <title>The draft genome of Ciona intestinalis: insights into chordate and vertebrate origins.</title>
        <authorList>
            <person name="Dehal P."/>
            <person name="Satou Y."/>
            <person name="Campbell R.K."/>
            <person name="Chapman J."/>
            <person name="Degnan B."/>
            <person name="De Tomaso A."/>
            <person name="Davidson B."/>
            <person name="Di Gregorio A."/>
            <person name="Gelpke M."/>
            <person name="Goodstein D.M."/>
            <person name="Harafuji N."/>
            <person name="Hastings K.E."/>
            <person name="Ho I."/>
            <person name="Hotta K."/>
            <person name="Huang W."/>
            <person name="Kawashima T."/>
            <person name="Lemaire P."/>
            <person name="Martinez D."/>
            <person name="Meinertzhagen I.A."/>
            <person name="Necula S."/>
            <person name="Nonaka M."/>
            <person name="Putnam N."/>
            <person name="Rash S."/>
            <person name="Saiga H."/>
            <person name="Satake M."/>
            <person name="Terry A."/>
            <person name="Yamada L."/>
            <person name="Wang H.G."/>
            <person name="Awazu S."/>
            <person name="Azumi K."/>
            <person name="Boore J."/>
            <person name="Branno M."/>
            <person name="Chin-Bow S."/>
            <person name="DeSantis R."/>
            <person name="Doyle S."/>
            <person name="Francino P."/>
            <person name="Keys D.N."/>
            <person name="Haga S."/>
            <person name="Hayashi H."/>
            <person name="Hino K."/>
            <person name="Imai K.S."/>
            <person name="Inaba K."/>
            <person name="Kano S."/>
            <person name="Kobayashi K."/>
            <person name="Kobayashi M."/>
            <person name="Lee B.I."/>
            <person name="Makabe K.W."/>
            <person name="Manohar C."/>
            <person name="Matassi G."/>
            <person name="Medina M."/>
            <person name="Mochizuki Y."/>
            <person name="Mount S."/>
            <person name="Morishita T."/>
            <person name="Miura S."/>
            <person name="Nakayama A."/>
            <person name="Nishizaka S."/>
            <person name="Nomoto H."/>
            <person name="Ohta F."/>
            <person name="Oishi K."/>
            <person name="Rigoutsos I."/>
            <person name="Sano M."/>
            <person name="Sasaki A."/>
            <person name="Sasakura Y."/>
            <person name="Shoguchi E."/>
            <person name="Shin-i T."/>
            <person name="Spagnuolo A."/>
            <person name="Stainier D."/>
            <person name="Suzuki M.M."/>
            <person name="Tassy O."/>
            <person name="Takatori N."/>
            <person name="Tokuoka M."/>
            <person name="Yagi K."/>
            <person name="Yoshizaki F."/>
            <person name="Wada S."/>
            <person name="Zhang C."/>
            <person name="Hyatt P.D."/>
            <person name="Larimer F."/>
            <person name="Detter C."/>
            <person name="Doggett N."/>
            <person name="Glavina T."/>
            <person name="Hawkins T."/>
            <person name="Richardson P."/>
            <person name="Lucas S."/>
            <person name="Kohara Y."/>
            <person name="Levine M."/>
            <person name="Satoh N."/>
            <person name="Rokhsar D.S."/>
        </authorList>
    </citation>
    <scope>NUCLEOTIDE SEQUENCE [LARGE SCALE GENOMIC DNA]</scope>
</reference>
<sequence>MQIFGLRSMLLGINLIAVSVLDGYLIKLPGTFDNEQYLFCGLAALSAAGVFVTQILWIRNRH</sequence>
<dbReference type="InParanoid" id="H2XXS4"/>
<feature type="transmembrane region" description="Helical" evidence="1">
    <location>
        <begin position="6"/>
        <end position="25"/>
    </location>
</feature>
<dbReference type="Proteomes" id="UP000008144">
    <property type="component" value="Chromosome 1"/>
</dbReference>